<keyword evidence="1" id="KW-0472">Membrane</keyword>
<accession>A0A072NM18</accession>
<dbReference type="AlphaFoldDB" id="A0A072NM18"/>
<evidence type="ECO:0000256" key="1">
    <source>
        <dbReference type="SAM" id="Phobius"/>
    </source>
</evidence>
<keyword evidence="1" id="KW-0812">Transmembrane</keyword>
<proteinExistence type="predicted"/>
<evidence type="ECO:0000313" key="3">
    <source>
        <dbReference type="EMBL" id="KEF37968.1"/>
    </source>
</evidence>
<feature type="domain" description="DUF58" evidence="2">
    <location>
        <begin position="221"/>
        <end position="265"/>
    </location>
</feature>
<dbReference type="RefSeq" id="WP_035196099.1">
    <property type="nucleotide sequence ID" value="NZ_JJRY01000010.1"/>
</dbReference>
<dbReference type="PANTHER" id="PTHR34351">
    <property type="entry name" value="SLR1927 PROTEIN-RELATED"/>
    <property type="match status" value="1"/>
</dbReference>
<dbReference type="Pfam" id="PF01882">
    <property type="entry name" value="DUF58"/>
    <property type="match status" value="1"/>
</dbReference>
<keyword evidence="1" id="KW-1133">Transmembrane helix</keyword>
<dbReference type="PANTHER" id="PTHR34351:SF2">
    <property type="entry name" value="DUF58 DOMAIN-CONTAINING PROTEIN"/>
    <property type="match status" value="1"/>
</dbReference>
<protein>
    <recommendedName>
        <fullName evidence="2">DUF58 domain-containing protein</fullName>
    </recommendedName>
</protein>
<feature type="transmembrane region" description="Helical" evidence="1">
    <location>
        <begin position="30"/>
        <end position="63"/>
    </location>
</feature>
<reference evidence="3 4" key="1">
    <citation type="submission" date="2014-04" db="EMBL/GenBank/DDBJ databases">
        <title>Draft genome sequence of Bacillus azotoformans MEV2011, a (co-) denitrifying strain unable to grow in the presence of oxygen.</title>
        <authorList>
            <person name="Nielsen M."/>
            <person name="Schreiber L."/>
            <person name="Finster K."/>
            <person name="Schramm A."/>
        </authorList>
    </citation>
    <scope>NUCLEOTIDE SEQUENCE [LARGE SCALE GENOMIC DNA]</scope>
    <source>
        <strain evidence="3 4">MEV2011</strain>
    </source>
</reference>
<gene>
    <name evidence="3" type="ORF">M670_02724</name>
</gene>
<evidence type="ECO:0000313" key="4">
    <source>
        <dbReference type="Proteomes" id="UP000027936"/>
    </source>
</evidence>
<comment type="caution">
    <text evidence="3">The sequence shown here is derived from an EMBL/GenBank/DDBJ whole genome shotgun (WGS) entry which is preliminary data.</text>
</comment>
<evidence type="ECO:0000259" key="2">
    <source>
        <dbReference type="Pfam" id="PF01882"/>
    </source>
</evidence>
<dbReference type="OrthoDB" id="9789943at2"/>
<name>A0A072NM18_SCHAZ</name>
<dbReference type="EMBL" id="JJRY01000010">
    <property type="protein sequence ID" value="KEF37968.1"/>
    <property type="molecule type" value="Genomic_DNA"/>
</dbReference>
<sequence length="431" mass="50555">MSEQKQNRCENKDNELPSKETSILFEKYAIWFWLICLLAAIWFSFLPLIAVSTLLIFISLITIIWKEKSLKNVNPEIELNKTRLFVGEEFHIDASVKNDKWLPLVWLEWEFPKKEAVVWGDHEQNLYTIRLLWLLWYQQVKWTIKGKGNKRGVYKIGQVGLRSGDGFRFTEKRIVHSFPEKLYIYPRLLPVHVPSFRSSIQWQIKGKQGGYLEDPLLVNGIREYEPGDEWRKFNWKASARTGKMLTNVYQPVVNEQLFILFDVSGFVIDNTAFQDNLLKQEKYELKKSEDFEWVLSVIASTAVAYQKQGVSVGFSSNGCHYKGYKLKPVPPMKGFLSFLDQLAEIIAQVSQKGMSMFDKMLYEGKLSHPFIFFCETITNEHYLWYKRHKHEIALVSFYYLNDSDYSIKLKNISKKMNVFMTTDSQVVKGSF</sequence>
<dbReference type="InterPro" id="IPR002881">
    <property type="entry name" value="DUF58"/>
</dbReference>
<organism evidence="3 4">
    <name type="scientific">Schinkia azotoformans MEV2011</name>
    <dbReference type="NCBI Taxonomy" id="1348973"/>
    <lineage>
        <taxon>Bacteria</taxon>
        <taxon>Bacillati</taxon>
        <taxon>Bacillota</taxon>
        <taxon>Bacilli</taxon>
        <taxon>Bacillales</taxon>
        <taxon>Bacillaceae</taxon>
        <taxon>Calidifontibacillus/Schinkia group</taxon>
        <taxon>Schinkia</taxon>
    </lineage>
</organism>
<dbReference type="PATRIC" id="fig|1348973.3.peg.2635"/>
<dbReference type="Proteomes" id="UP000027936">
    <property type="component" value="Unassembled WGS sequence"/>
</dbReference>